<evidence type="ECO:0000256" key="9">
    <source>
        <dbReference type="SAM" id="MobiDB-lite"/>
    </source>
</evidence>
<dbReference type="PANTHER" id="PTHR12473:SF8">
    <property type="entry name" value="UBIQUITIN CARBOXYL-TERMINAL HYDROLASE MINDY-4-RELATED"/>
    <property type="match status" value="1"/>
</dbReference>
<keyword evidence="4 8" id="KW-0833">Ubl conjugation pathway</keyword>
<dbReference type="PANTHER" id="PTHR12473">
    <property type="entry name" value="UBIQUITIN CARBOXYL-TERMINAL HYDROLASE MINDY-4-RELATED"/>
    <property type="match status" value="1"/>
</dbReference>
<dbReference type="InterPro" id="IPR059022">
    <property type="entry name" value="MINDY4_N"/>
</dbReference>
<feature type="domain" description="Deubiquitinating enzyme MINDY-3/4 conserved" evidence="10">
    <location>
        <begin position="411"/>
        <end position="744"/>
    </location>
</feature>
<accession>A0AAD1RUM2</accession>
<proteinExistence type="inferred from homology"/>
<comment type="similarity">
    <text evidence="2 8">Belongs to the MINDY deubiquitinase family. FAM188 subfamily.</text>
</comment>
<evidence type="ECO:0000256" key="8">
    <source>
        <dbReference type="RuleBase" id="RU367088"/>
    </source>
</evidence>
<dbReference type="GO" id="GO:1990380">
    <property type="term" value="F:K48-linked deubiquitinase activity"/>
    <property type="evidence" value="ECO:0007669"/>
    <property type="project" value="UniProtKB-UniRule"/>
</dbReference>
<sequence length="749" mass="83971">MVDSLVEAVSASLVREFLNGKRLKRSFAVLEEELPRTTQSISNRNELRHALHLDNLYNENKLKGKPFKTLLEIITSYFLEQFGKAQPAGHTVYQNPDIAKMFIKGRQPRESESSQLNICDISDDENGSSTAVSDTSKTEIYRRGADVTVSKRDHMSKKSEILSKSRNLSSEPEIKHAKECKKELSKMSEPTLEETNSTLEALRPKSSRIMRGMMSGPIASSQEDSLKKKGRLRSASVTTSIQTKNDVQVSDLFGRTVEPSIGSANTALQLGKEFTAKVLLTSVTSPSTSTVSDTLVTSKNPFSKQERQCNGEIRTEHRLGTFGKDDFKTPPNANSDRQPQFTKKKENDKISHRKMVMSSSNEVADQKDALKLDDVEDELVSEVMTTVPMFPRSKIQLEGKPVDLPLAVGIKKILFGSTLCCFSEEWKMQSFTFSNQSQVKYGFVQKKGGPCGVLAAVQACMLKNLLFIIDAESRTLQPSDTQRTRCLCQAIADILWRAGDSKEAIVALSSGRQLFSPAGRYKADGILENLMLYSHQKYEDLMNFLLQNIGQFEFGPFGCILLTVSVVLSRSVELVLQDFDVPTNNLIGAHAYCTQELVNLILGGRAVSNVFNDVMELDSGNGNVTLLKGVAHRSEIGFLSLFEHYNVCQVGSYLKTPKYPIWVVCSESHFSVLFCLRKELMNDWKIERRFDLYYYDGLANQQEEIRLTVDTAEAYIQDTENDLTPPLEYCIRTKWKGATIDWNGIEPIL</sequence>
<dbReference type="GO" id="GO:0071108">
    <property type="term" value="P:protein K48-linked deubiquitination"/>
    <property type="evidence" value="ECO:0007669"/>
    <property type="project" value="InterPro"/>
</dbReference>
<dbReference type="EC" id="3.4.19.12" evidence="8"/>
<organism evidence="11 12">
    <name type="scientific">Pelobates cultripes</name>
    <name type="common">Western spadefoot toad</name>
    <dbReference type="NCBI Taxonomy" id="61616"/>
    <lineage>
        <taxon>Eukaryota</taxon>
        <taxon>Metazoa</taxon>
        <taxon>Chordata</taxon>
        <taxon>Craniata</taxon>
        <taxon>Vertebrata</taxon>
        <taxon>Euteleostomi</taxon>
        <taxon>Amphibia</taxon>
        <taxon>Batrachia</taxon>
        <taxon>Anura</taxon>
        <taxon>Pelobatoidea</taxon>
        <taxon>Pelobatidae</taxon>
        <taxon>Pelobates</taxon>
    </lineage>
</organism>
<keyword evidence="5 8" id="KW-0378">Hydrolase</keyword>
<keyword evidence="3 8" id="KW-0645">Protease</keyword>
<reference evidence="11" key="1">
    <citation type="submission" date="2022-03" db="EMBL/GenBank/DDBJ databases">
        <authorList>
            <person name="Alioto T."/>
            <person name="Alioto T."/>
            <person name="Gomez Garrido J."/>
        </authorList>
    </citation>
    <scope>NUCLEOTIDE SEQUENCE</scope>
</reference>
<feature type="region of interest" description="Disordered" evidence="9">
    <location>
        <begin position="319"/>
        <end position="359"/>
    </location>
</feature>
<feature type="region of interest" description="Disordered" evidence="9">
    <location>
        <begin position="147"/>
        <end position="175"/>
    </location>
</feature>
<evidence type="ECO:0000256" key="4">
    <source>
        <dbReference type="ARBA" id="ARBA00022786"/>
    </source>
</evidence>
<dbReference type="Proteomes" id="UP001295444">
    <property type="component" value="Chromosome 04"/>
</dbReference>
<dbReference type="Pfam" id="PF13898">
    <property type="entry name" value="MINDY-3_4_CD"/>
    <property type="match status" value="1"/>
</dbReference>
<evidence type="ECO:0000259" key="10">
    <source>
        <dbReference type="SMART" id="SM01174"/>
    </source>
</evidence>
<evidence type="ECO:0000313" key="12">
    <source>
        <dbReference type="Proteomes" id="UP001295444"/>
    </source>
</evidence>
<evidence type="ECO:0000256" key="7">
    <source>
        <dbReference type="ARBA" id="ARBA00037630"/>
    </source>
</evidence>
<comment type="catalytic activity">
    <reaction evidence="1 8">
        <text>Thiol-dependent hydrolysis of ester, thioester, amide, peptide and isopeptide bonds formed by the C-terminal Gly of ubiquitin (a 76-residue protein attached to proteins as an intracellular targeting signal).</text>
        <dbReference type="EC" id="3.4.19.12"/>
    </reaction>
</comment>
<feature type="compositionally biased region" description="Basic and acidic residues" evidence="9">
    <location>
        <begin position="319"/>
        <end position="328"/>
    </location>
</feature>
<dbReference type="Pfam" id="PF26038">
    <property type="entry name" value="Dimer_MINDY4_N"/>
    <property type="match status" value="1"/>
</dbReference>
<comment type="function">
    <text evidence="7">Probable hydrolase that can remove 'Lys-48'-linked conjugated ubiquitin from proteins.</text>
</comment>
<name>A0AAD1RUM2_PELCU</name>
<keyword evidence="12" id="KW-1185">Reference proteome</keyword>
<dbReference type="AlphaFoldDB" id="A0AAD1RUM2"/>
<feature type="compositionally biased region" description="Basic and acidic residues" evidence="9">
    <location>
        <begin position="147"/>
        <end position="163"/>
    </location>
</feature>
<gene>
    <name evidence="11" type="ORF">PECUL_23A025877</name>
</gene>
<evidence type="ECO:0000256" key="1">
    <source>
        <dbReference type="ARBA" id="ARBA00000707"/>
    </source>
</evidence>
<evidence type="ECO:0000256" key="6">
    <source>
        <dbReference type="ARBA" id="ARBA00022807"/>
    </source>
</evidence>
<feature type="compositionally biased region" description="Polar residues" evidence="9">
    <location>
        <begin position="331"/>
        <end position="341"/>
    </location>
</feature>
<dbReference type="InterPro" id="IPR025257">
    <property type="entry name" value="MINDY-3/4_CD"/>
</dbReference>
<dbReference type="GO" id="GO:0004843">
    <property type="term" value="F:cysteine-type deubiquitinase activity"/>
    <property type="evidence" value="ECO:0007669"/>
    <property type="project" value="UniProtKB-UniRule"/>
</dbReference>
<dbReference type="SMART" id="SM01174">
    <property type="entry name" value="DUF4205"/>
    <property type="match status" value="1"/>
</dbReference>
<keyword evidence="6 8" id="KW-0788">Thiol protease</keyword>
<dbReference type="GO" id="GO:0006508">
    <property type="term" value="P:proteolysis"/>
    <property type="evidence" value="ECO:0007669"/>
    <property type="project" value="UniProtKB-KW"/>
</dbReference>
<dbReference type="EMBL" id="OW240915">
    <property type="protein sequence ID" value="CAH2281920.1"/>
    <property type="molecule type" value="Genomic_DNA"/>
</dbReference>
<protein>
    <recommendedName>
        <fullName evidence="8">Ubiquitin carboxyl-terminal hydrolase MINDY</fullName>
        <ecNumber evidence="8">3.4.19.12</ecNumber>
    </recommendedName>
</protein>
<evidence type="ECO:0000256" key="5">
    <source>
        <dbReference type="ARBA" id="ARBA00022801"/>
    </source>
</evidence>
<comment type="function">
    <text evidence="8">Hydrolase that can remove 'Lys-48'-linked conjugated ubiquitin from proteins.</text>
</comment>
<dbReference type="InterPro" id="IPR039785">
    <property type="entry name" value="MINY3/4"/>
</dbReference>
<evidence type="ECO:0000256" key="3">
    <source>
        <dbReference type="ARBA" id="ARBA00022670"/>
    </source>
</evidence>
<evidence type="ECO:0000313" key="11">
    <source>
        <dbReference type="EMBL" id="CAH2281920.1"/>
    </source>
</evidence>
<evidence type="ECO:0000256" key="2">
    <source>
        <dbReference type="ARBA" id="ARBA00011074"/>
    </source>
</evidence>